<keyword evidence="1" id="KW-0175">Coiled coil</keyword>
<evidence type="ECO:0000256" key="1">
    <source>
        <dbReference type="SAM" id="Coils"/>
    </source>
</evidence>
<feature type="coiled-coil region" evidence="1">
    <location>
        <begin position="1"/>
        <end position="28"/>
    </location>
</feature>
<keyword evidence="3" id="KW-1185">Reference proteome</keyword>
<reference evidence="2 3" key="1">
    <citation type="submission" date="2021-12" db="EMBL/GenBank/DDBJ databases">
        <title>Genome seq of P8.</title>
        <authorList>
            <person name="Seo T."/>
        </authorList>
    </citation>
    <scope>NUCLEOTIDE SEQUENCE [LARGE SCALE GENOMIC DNA]</scope>
    <source>
        <strain evidence="2 3">P8</strain>
    </source>
</reference>
<organism evidence="2 3">
    <name type="scientific">Pelomonas cellulosilytica</name>
    <dbReference type="NCBI Taxonomy" id="2906762"/>
    <lineage>
        <taxon>Bacteria</taxon>
        <taxon>Pseudomonadati</taxon>
        <taxon>Pseudomonadota</taxon>
        <taxon>Betaproteobacteria</taxon>
        <taxon>Burkholderiales</taxon>
        <taxon>Sphaerotilaceae</taxon>
        <taxon>Roseateles</taxon>
    </lineage>
</organism>
<gene>
    <name evidence="2" type="ORF">LXT13_20815</name>
</gene>
<comment type="caution">
    <text evidence="2">The sequence shown here is derived from an EMBL/GenBank/DDBJ whole genome shotgun (WGS) entry which is preliminary data.</text>
</comment>
<dbReference type="RefSeq" id="WP_233373967.1">
    <property type="nucleotide sequence ID" value="NZ_JAJTWU010000008.1"/>
</dbReference>
<evidence type="ECO:0000313" key="2">
    <source>
        <dbReference type="EMBL" id="MCE4556845.1"/>
    </source>
</evidence>
<evidence type="ECO:0000313" key="3">
    <source>
        <dbReference type="Proteomes" id="UP001200741"/>
    </source>
</evidence>
<protein>
    <submittedName>
        <fullName evidence="2">Uncharacterized protein</fullName>
    </submittedName>
</protein>
<dbReference type="Proteomes" id="UP001200741">
    <property type="component" value="Unassembled WGS sequence"/>
</dbReference>
<accession>A0ABS8Y434</accession>
<name>A0ABS8Y434_9BURK</name>
<dbReference type="EMBL" id="JAJTWU010000008">
    <property type="protein sequence ID" value="MCE4556845.1"/>
    <property type="molecule type" value="Genomic_DNA"/>
</dbReference>
<proteinExistence type="predicted"/>
<sequence>MTAHETFVDNVKRELDELNDELDSFQTKVIPARLDARARYAIELDKLRHHSAVALQAWGRLARASDASWQQGVTDMNRARESFIHAFDRFKTLL</sequence>